<dbReference type="PANTHER" id="PTHR10339:SF25">
    <property type="entry name" value="SECRETED EXOENZYME S"/>
    <property type="match status" value="1"/>
</dbReference>
<name>A0A817X059_9BILA</name>
<dbReference type="Gene3D" id="3.90.176.10">
    <property type="entry name" value="Toxin ADP-ribosyltransferase, Chain A, domain 1"/>
    <property type="match status" value="2"/>
</dbReference>
<dbReference type="InterPro" id="IPR000768">
    <property type="entry name" value="ART"/>
</dbReference>
<dbReference type="PANTHER" id="PTHR10339">
    <property type="entry name" value="ADP-RIBOSYLTRANSFERASE"/>
    <property type="match status" value="1"/>
</dbReference>
<dbReference type="PROSITE" id="PS51996">
    <property type="entry name" value="TR_MART"/>
    <property type="match status" value="1"/>
</dbReference>
<comment type="caution">
    <text evidence="11">The sequence shown here is derived from an EMBL/GenBank/DDBJ whole genome shotgun (WGS) entry which is preliminary data.</text>
</comment>
<evidence type="ECO:0000256" key="9">
    <source>
        <dbReference type="ARBA" id="ARBA00047597"/>
    </source>
</evidence>
<keyword evidence="6 10" id="KW-0808">Transferase</keyword>
<sequence length="401" mass="46249">MTLHDSDSYSPRFITNHFHLINYLGSSSSIPSNLSISSNPPLPSNPPLSSNLSLSSNTTMRNRFYITIPGVSDDEFQRSRFLFHYNETEQCPSTTAVIASLIGFAKVNDENHPILQLIKNGDPAHNVLRAYSSNEKFGSTEFYSYVNKLLHDDKDAKVKKLMPFIRRATWQINKHGPIECTTVYRGMTLDEKRRSYFTPERIFRFPGFTSTSLSKHMALIDSLIGLPHVNDENHPVLQLIKKGDPAHNVLRAYSSNEKFGSTEFYSYVNKLLHDDKDAKVKNLMPFIRRATWQINKHGPIECTTVYRGMTLDEKRRSYFTPGRIFRFPGFTSTSLSKHMARNYGNTLFEIRIPPRCQQVKDISNFSCYKNEQEWLFSPYSRFQVRANQQNIIVLDAMENMI</sequence>
<evidence type="ECO:0000256" key="7">
    <source>
        <dbReference type="ARBA" id="ARBA00022695"/>
    </source>
</evidence>
<evidence type="ECO:0000256" key="4">
    <source>
        <dbReference type="ARBA" id="ARBA00022656"/>
    </source>
</evidence>
<dbReference type="EMBL" id="CAJNYT010000660">
    <property type="protein sequence ID" value="CAF3362934.1"/>
    <property type="molecule type" value="Genomic_DNA"/>
</dbReference>
<gene>
    <name evidence="11" type="ORF">GRG538_LOCUS6607</name>
</gene>
<keyword evidence="7" id="KW-0548">Nucleotidyltransferase</keyword>
<protein>
    <recommendedName>
        <fullName evidence="10">NAD(P)(+)--arginine ADP-ribosyltransferase</fullName>
        <ecNumber evidence="10">2.4.2.31</ecNumber>
    </recommendedName>
    <alternativeName>
        <fullName evidence="10">Mono(ADP-ribosyl)transferase</fullName>
    </alternativeName>
</protein>
<evidence type="ECO:0000256" key="3">
    <source>
        <dbReference type="ARBA" id="ARBA00022525"/>
    </source>
</evidence>
<dbReference type="SUPFAM" id="SSF56399">
    <property type="entry name" value="ADP-ribosylation"/>
    <property type="match status" value="2"/>
</dbReference>
<dbReference type="GO" id="GO:0016779">
    <property type="term" value="F:nucleotidyltransferase activity"/>
    <property type="evidence" value="ECO:0007669"/>
    <property type="project" value="UniProtKB-KW"/>
</dbReference>
<evidence type="ECO:0000256" key="5">
    <source>
        <dbReference type="ARBA" id="ARBA00022676"/>
    </source>
</evidence>
<keyword evidence="5 10" id="KW-0328">Glycosyltransferase</keyword>
<dbReference type="InterPro" id="IPR050999">
    <property type="entry name" value="ADP-ribosyltransferase_ARG"/>
</dbReference>
<dbReference type="Pfam" id="PF01129">
    <property type="entry name" value="ART"/>
    <property type="match status" value="1"/>
</dbReference>
<keyword evidence="10" id="KW-0521">NADP</keyword>
<dbReference type="GO" id="GO:0090729">
    <property type="term" value="F:toxin activity"/>
    <property type="evidence" value="ECO:0007669"/>
    <property type="project" value="UniProtKB-KW"/>
</dbReference>
<dbReference type="GO" id="GO:0005576">
    <property type="term" value="C:extracellular region"/>
    <property type="evidence" value="ECO:0007669"/>
    <property type="project" value="UniProtKB-SubCell"/>
</dbReference>
<keyword evidence="3" id="KW-0964">Secreted</keyword>
<dbReference type="AlphaFoldDB" id="A0A817X059"/>
<dbReference type="EC" id="2.4.2.31" evidence="10"/>
<evidence type="ECO:0000313" key="11">
    <source>
        <dbReference type="EMBL" id="CAF3362934.1"/>
    </source>
</evidence>
<evidence type="ECO:0000256" key="2">
    <source>
        <dbReference type="ARBA" id="ARBA00009558"/>
    </source>
</evidence>
<proteinExistence type="inferred from homology"/>
<accession>A0A817X059</accession>
<comment type="similarity">
    <text evidence="2 10">Belongs to the Arg-specific ADP-ribosyltransferase family.</text>
</comment>
<keyword evidence="4" id="KW-0800">Toxin</keyword>
<comment type="catalytic activity">
    <reaction evidence="9 10">
        <text>L-arginyl-[protein] + NAD(+) = N(omega)-(ADP-D-ribosyl)-L-arginyl-[protein] + nicotinamide + H(+)</text>
        <dbReference type="Rhea" id="RHEA:19149"/>
        <dbReference type="Rhea" id="RHEA-COMP:10532"/>
        <dbReference type="Rhea" id="RHEA-COMP:15087"/>
        <dbReference type="ChEBI" id="CHEBI:15378"/>
        <dbReference type="ChEBI" id="CHEBI:17154"/>
        <dbReference type="ChEBI" id="CHEBI:29965"/>
        <dbReference type="ChEBI" id="CHEBI:57540"/>
        <dbReference type="ChEBI" id="CHEBI:142554"/>
        <dbReference type="EC" id="2.4.2.31"/>
    </reaction>
</comment>
<keyword evidence="10" id="KW-0520">NAD</keyword>
<dbReference type="Proteomes" id="UP000663872">
    <property type="component" value="Unassembled WGS sequence"/>
</dbReference>
<comment type="subcellular location">
    <subcellularLocation>
        <location evidence="1">Secreted</location>
    </subcellularLocation>
</comment>
<evidence type="ECO:0000256" key="10">
    <source>
        <dbReference type="RuleBase" id="RU361228"/>
    </source>
</evidence>
<dbReference type="GO" id="GO:0003950">
    <property type="term" value="F:NAD+ poly-ADP-ribosyltransferase activity"/>
    <property type="evidence" value="ECO:0007669"/>
    <property type="project" value="TreeGrafter"/>
</dbReference>
<evidence type="ECO:0000256" key="6">
    <source>
        <dbReference type="ARBA" id="ARBA00022679"/>
    </source>
</evidence>
<dbReference type="GO" id="GO:0106274">
    <property type="term" value="F:NAD+-protein-arginine ADP-ribosyltransferase activity"/>
    <property type="evidence" value="ECO:0007669"/>
    <property type="project" value="UniProtKB-EC"/>
</dbReference>
<reference evidence="11" key="1">
    <citation type="submission" date="2021-02" db="EMBL/GenBank/DDBJ databases">
        <authorList>
            <person name="Nowell W R."/>
        </authorList>
    </citation>
    <scope>NUCLEOTIDE SEQUENCE</scope>
</reference>
<keyword evidence="8" id="KW-0843">Virulence</keyword>
<organism evidence="11 12">
    <name type="scientific">Rotaria socialis</name>
    <dbReference type="NCBI Taxonomy" id="392032"/>
    <lineage>
        <taxon>Eukaryota</taxon>
        <taxon>Metazoa</taxon>
        <taxon>Spiralia</taxon>
        <taxon>Gnathifera</taxon>
        <taxon>Rotifera</taxon>
        <taxon>Eurotatoria</taxon>
        <taxon>Bdelloidea</taxon>
        <taxon>Philodinida</taxon>
        <taxon>Philodinidae</taxon>
        <taxon>Rotaria</taxon>
    </lineage>
</organism>
<evidence type="ECO:0000256" key="1">
    <source>
        <dbReference type="ARBA" id="ARBA00004613"/>
    </source>
</evidence>
<evidence type="ECO:0000256" key="8">
    <source>
        <dbReference type="ARBA" id="ARBA00023026"/>
    </source>
</evidence>
<evidence type="ECO:0000313" key="12">
    <source>
        <dbReference type="Proteomes" id="UP000663872"/>
    </source>
</evidence>